<evidence type="ECO:0000256" key="3">
    <source>
        <dbReference type="ARBA" id="ARBA00022833"/>
    </source>
</evidence>
<keyword evidence="2" id="KW-0479">Metal-binding</keyword>
<evidence type="ECO:0000259" key="6">
    <source>
        <dbReference type="PROSITE" id="PS50048"/>
    </source>
</evidence>
<feature type="compositionally biased region" description="Basic and acidic residues" evidence="5">
    <location>
        <begin position="153"/>
        <end position="166"/>
    </location>
</feature>
<dbReference type="GO" id="GO:0000981">
    <property type="term" value="F:DNA-binding transcription factor activity, RNA polymerase II-specific"/>
    <property type="evidence" value="ECO:0007669"/>
    <property type="project" value="InterPro"/>
</dbReference>
<protein>
    <recommendedName>
        <fullName evidence="6">Zn(2)-C6 fungal-type domain-containing protein</fullName>
    </recommendedName>
</protein>
<dbReference type="AlphaFoldDB" id="A0A9P5LMZ3"/>
<name>A0A9P5LMZ3_9HYPO</name>
<dbReference type="Proteomes" id="UP000722485">
    <property type="component" value="Unassembled WGS sequence"/>
</dbReference>
<proteinExistence type="inferred from homology"/>
<accession>A0A9P5LMZ3</accession>
<dbReference type="PANTHER" id="PTHR47425">
    <property type="entry name" value="FARB-RELATED"/>
    <property type="match status" value="1"/>
</dbReference>
<feature type="domain" description="Zn(2)-C6 fungal-type" evidence="6">
    <location>
        <begin position="190"/>
        <end position="221"/>
    </location>
</feature>
<sequence length="770" mass="85929">MIPKDTLKITQGKEHLKSHTQQHILGSLLTVYFCDTCSSNVWKNLHTDQTEELWVIQSGTLDGANGELGADVEAPDHEGFPADRARWLPPCAIMQQSCAVCIALISAGGADWGASGSSRGIPKSREEEKSKDLGYNPVSATPESSVFWRGLAQHDEKPKKPKKPEQPKSTMSFAACRSGPPVERKRASAACQACRARKIRCDVITRLPCIRCRLEGTDCIMTKQKNGNSRRTAAAGRPQQPAASATRVPTPGNNQQFPIDDDVLSALALWPEDNPAPQSHTARLGISPPEGASLQTSFLQGSVDQTGCARLFASDLLSPLHIQQLPAANTPSFDWLDGSTSLGSPSIGSCKLSHLSDEDLNYLIRKEVFALPPQPVQESLFRAYFLFVHPFLPVLAEDEAWSEYEHGFRNMSLLLHKSMLFAACPFISSDDIRQLGYSSIAEAQESLFEKARLLFDFETEEDKFAIIGAALLLSYRSPRPFQKSFQRTSYWLTIATSIIKEMSHSRERPCTGTMDRGKSLKRLQWACAVRELTISLSSRKIADMEPCLPNLPPLHVEDITDSTLYSKVYDKETKLTLTRMFLSLTELTKLVVKIRLVKPSEGSDPDLCSCAITLNQLRQAHFCNSAQWSPIAINYGIIHMLQRPLYQFTQSSDRQESVKLCINVLEELQQRFPVVNDMMTILYATIQFAEQEVATYSLWKPLSADFGDGKDLLSGHDQEMIVQEADIISRTIHFLDMSFYKGEPVLSLNDLTRQAFPQERESSKRPHAEI</sequence>
<dbReference type="SMART" id="SM00066">
    <property type="entry name" value="GAL4"/>
    <property type="match status" value="1"/>
</dbReference>
<dbReference type="Pfam" id="PF04828">
    <property type="entry name" value="GFA"/>
    <property type="match status" value="1"/>
</dbReference>
<comment type="caution">
    <text evidence="7">The sequence shown here is derived from an EMBL/GenBank/DDBJ whole genome shotgun (WGS) entry which is preliminary data.</text>
</comment>
<evidence type="ECO:0000313" key="7">
    <source>
        <dbReference type="EMBL" id="KAF7557567.1"/>
    </source>
</evidence>
<dbReference type="Gene3D" id="4.10.240.10">
    <property type="entry name" value="Zn(2)-C6 fungal-type DNA-binding domain"/>
    <property type="match status" value="1"/>
</dbReference>
<dbReference type="PROSITE" id="PS50048">
    <property type="entry name" value="ZN2_CY6_FUNGAL_2"/>
    <property type="match status" value="1"/>
</dbReference>
<comment type="similarity">
    <text evidence="1">Belongs to the Gfa family.</text>
</comment>
<reference evidence="7" key="1">
    <citation type="submission" date="2020-03" db="EMBL/GenBank/DDBJ databases">
        <title>Draft Genome Sequence of Cylindrodendrum hubeiense.</title>
        <authorList>
            <person name="Buettner E."/>
            <person name="Kellner H."/>
        </authorList>
    </citation>
    <scope>NUCLEOTIDE SEQUENCE</scope>
    <source>
        <strain evidence="7">IHI 201604</strain>
    </source>
</reference>
<gene>
    <name evidence="7" type="ORF">G7Z17_g593</name>
</gene>
<dbReference type="InterPro" id="IPR011057">
    <property type="entry name" value="Mss4-like_sf"/>
</dbReference>
<evidence type="ECO:0000256" key="1">
    <source>
        <dbReference type="ARBA" id="ARBA00005495"/>
    </source>
</evidence>
<dbReference type="SUPFAM" id="SSF57701">
    <property type="entry name" value="Zn2/Cys6 DNA-binding domain"/>
    <property type="match status" value="1"/>
</dbReference>
<keyword evidence="4" id="KW-0539">Nucleus</keyword>
<dbReference type="Gene3D" id="3.90.1590.10">
    <property type="entry name" value="glutathione-dependent formaldehyde- activating enzyme (gfa)"/>
    <property type="match status" value="1"/>
</dbReference>
<feature type="region of interest" description="Disordered" evidence="5">
    <location>
        <begin position="111"/>
        <end position="138"/>
    </location>
</feature>
<evidence type="ECO:0000256" key="2">
    <source>
        <dbReference type="ARBA" id="ARBA00022723"/>
    </source>
</evidence>
<evidence type="ECO:0000256" key="5">
    <source>
        <dbReference type="SAM" id="MobiDB-lite"/>
    </source>
</evidence>
<dbReference type="OrthoDB" id="4161332at2759"/>
<dbReference type="EMBL" id="JAANBB010000004">
    <property type="protein sequence ID" value="KAF7557567.1"/>
    <property type="molecule type" value="Genomic_DNA"/>
</dbReference>
<organism evidence="7 8">
    <name type="scientific">Cylindrodendrum hubeiense</name>
    <dbReference type="NCBI Taxonomy" id="595255"/>
    <lineage>
        <taxon>Eukaryota</taxon>
        <taxon>Fungi</taxon>
        <taxon>Dikarya</taxon>
        <taxon>Ascomycota</taxon>
        <taxon>Pezizomycotina</taxon>
        <taxon>Sordariomycetes</taxon>
        <taxon>Hypocreomycetidae</taxon>
        <taxon>Hypocreales</taxon>
        <taxon>Nectriaceae</taxon>
        <taxon>Cylindrodendrum</taxon>
    </lineage>
</organism>
<dbReference type="InterPro" id="IPR052761">
    <property type="entry name" value="Fungal_Detox/Toxin_TFs"/>
</dbReference>
<dbReference type="GO" id="GO:0016846">
    <property type="term" value="F:carbon-sulfur lyase activity"/>
    <property type="evidence" value="ECO:0007669"/>
    <property type="project" value="InterPro"/>
</dbReference>
<keyword evidence="8" id="KW-1185">Reference proteome</keyword>
<dbReference type="InterPro" id="IPR006913">
    <property type="entry name" value="CENP-V/GFA"/>
</dbReference>
<evidence type="ECO:0000313" key="8">
    <source>
        <dbReference type="Proteomes" id="UP000722485"/>
    </source>
</evidence>
<keyword evidence="3" id="KW-0862">Zinc</keyword>
<dbReference type="CDD" id="cd00067">
    <property type="entry name" value="GAL4"/>
    <property type="match status" value="1"/>
</dbReference>
<dbReference type="PROSITE" id="PS00463">
    <property type="entry name" value="ZN2_CY6_FUNGAL_1"/>
    <property type="match status" value="1"/>
</dbReference>
<dbReference type="CDD" id="cd12148">
    <property type="entry name" value="fungal_TF_MHR"/>
    <property type="match status" value="1"/>
</dbReference>
<dbReference type="InterPro" id="IPR036864">
    <property type="entry name" value="Zn2-C6_fun-type_DNA-bd_sf"/>
</dbReference>
<feature type="region of interest" description="Disordered" evidence="5">
    <location>
        <begin position="225"/>
        <end position="253"/>
    </location>
</feature>
<dbReference type="SUPFAM" id="SSF51316">
    <property type="entry name" value="Mss4-like"/>
    <property type="match status" value="1"/>
</dbReference>
<feature type="compositionally biased region" description="Basic and acidic residues" evidence="5">
    <location>
        <begin position="123"/>
        <end position="132"/>
    </location>
</feature>
<evidence type="ECO:0000256" key="4">
    <source>
        <dbReference type="ARBA" id="ARBA00023242"/>
    </source>
</evidence>
<dbReference type="GO" id="GO:0008270">
    <property type="term" value="F:zinc ion binding"/>
    <property type="evidence" value="ECO:0007669"/>
    <property type="project" value="InterPro"/>
</dbReference>
<dbReference type="PANTHER" id="PTHR47425:SF2">
    <property type="entry name" value="FARB-RELATED"/>
    <property type="match status" value="1"/>
</dbReference>
<dbReference type="Pfam" id="PF00172">
    <property type="entry name" value="Zn_clus"/>
    <property type="match status" value="1"/>
</dbReference>
<feature type="region of interest" description="Disordered" evidence="5">
    <location>
        <begin position="153"/>
        <end position="179"/>
    </location>
</feature>
<dbReference type="InterPro" id="IPR001138">
    <property type="entry name" value="Zn2Cys6_DnaBD"/>
</dbReference>